<protein>
    <recommendedName>
        <fullName evidence="3">FAD-binding domain-containing protein</fullName>
    </recommendedName>
</protein>
<sequence length="343" mass="37107">MSESRFDIEIEGSGVAASVAAALLSRAGLKVVQHVEAQRPYSAPAEILGPRARMLLQELGIREPASSATYCDGVMSAWCGAPIDWYDYRLLFAIPGLAVDRRAWHAHLQRTASDAGATLIHSDRRGAARYHRGKIRLVASGRSAIANRGESDRLIALFMPCAGIGSARLLVESVSDGWLYIPPPVAGEQFVVCVTRPTLVPRGLDARKEWLLDLIGGTQLISEAVGCIDFSRLRGVDARVGWSAMNNDTNEVLMGDAAASHDPLSGTGIMRAIEGASLIARSIVARGSPGPEYFDWLHTVHATDRALRIQFYAQAARHFSQSTFWGQQGLVDIHGLRGHPLPP</sequence>
<evidence type="ECO:0008006" key="3">
    <source>
        <dbReference type="Google" id="ProtNLM"/>
    </source>
</evidence>
<dbReference type="SUPFAM" id="SSF51905">
    <property type="entry name" value="FAD/NAD(P)-binding domain"/>
    <property type="match status" value="1"/>
</dbReference>
<dbReference type="InterPro" id="IPR036188">
    <property type="entry name" value="FAD/NAD-bd_sf"/>
</dbReference>
<keyword evidence="2" id="KW-1185">Reference proteome</keyword>
<evidence type="ECO:0000313" key="1">
    <source>
        <dbReference type="EMBL" id="AVP97418.1"/>
    </source>
</evidence>
<dbReference type="PRINTS" id="PR00420">
    <property type="entry name" value="RNGMNOXGNASE"/>
</dbReference>
<organism evidence="1 2">
    <name type="scientific">Ahniella affigens</name>
    <dbReference type="NCBI Taxonomy" id="2021234"/>
    <lineage>
        <taxon>Bacteria</taxon>
        <taxon>Pseudomonadati</taxon>
        <taxon>Pseudomonadota</taxon>
        <taxon>Gammaproteobacteria</taxon>
        <taxon>Lysobacterales</taxon>
        <taxon>Rhodanobacteraceae</taxon>
        <taxon>Ahniella</taxon>
    </lineage>
</organism>
<dbReference type="Gene3D" id="3.30.9.100">
    <property type="match status" value="1"/>
</dbReference>
<reference evidence="1 2" key="1">
    <citation type="submission" date="2018-03" db="EMBL/GenBank/DDBJ databases">
        <title>Ahniella affigens gen. nov., sp. nov., a gammaproteobacterium isolated from sandy soil near a stream.</title>
        <authorList>
            <person name="Ko Y."/>
            <person name="Kim J.-H."/>
        </authorList>
    </citation>
    <scope>NUCLEOTIDE SEQUENCE [LARGE SCALE GENOMIC DNA]</scope>
    <source>
        <strain evidence="1 2">D13</strain>
    </source>
</reference>
<accession>A0A2P1PRG4</accession>
<proteinExistence type="predicted"/>
<name>A0A2P1PRG4_9GAMM</name>
<reference evidence="1 2" key="2">
    <citation type="submission" date="2018-03" db="EMBL/GenBank/DDBJ databases">
        <authorList>
            <person name="Keele B.F."/>
        </authorList>
    </citation>
    <scope>NUCLEOTIDE SEQUENCE [LARGE SCALE GENOMIC DNA]</scope>
    <source>
        <strain evidence="1 2">D13</strain>
    </source>
</reference>
<dbReference type="KEGG" id="xba:C7S18_09520"/>
<gene>
    <name evidence="1" type="ORF">C7S18_09520</name>
</gene>
<evidence type="ECO:0000313" key="2">
    <source>
        <dbReference type="Proteomes" id="UP000241074"/>
    </source>
</evidence>
<dbReference type="Proteomes" id="UP000241074">
    <property type="component" value="Chromosome"/>
</dbReference>
<dbReference type="EMBL" id="CP027860">
    <property type="protein sequence ID" value="AVP97418.1"/>
    <property type="molecule type" value="Genomic_DNA"/>
</dbReference>
<dbReference type="Gene3D" id="3.50.50.60">
    <property type="entry name" value="FAD/NAD(P)-binding domain"/>
    <property type="match status" value="1"/>
</dbReference>
<dbReference type="AlphaFoldDB" id="A0A2P1PRG4"/>